<evidence type="ECO:0000313" key="2">
    <source>
        <dbReference type="Proteomes" id="UP001589898"/>
    </source>
</evidence>
<proteinExistence type="predicted"/>
<gene>
    <name evidence="1" type="ORF">ACFFFU_12600</name>
</gene>
<sequence>MNAVLETPLTERFREPDTPFLSPGKVGELFGLRVQELAERAHVHRNTPTARPHAAQLQKYLQDMIRVLAVATAMTGDEGRAVFLLRNEPLKAFGYKTAETLVQEGRTDAVVAYLESLAGGSAG</sequence>
<protein>
    <submittedName>
        <fullName evidence="1">Antitoxin Xre/MbcA/ParS toxin-binding domain-containing protein</fullName>
    </submittedName>
</protein>
<comment type="caution">
    <text evidence="1">The sequence shown here is derived from an EMBL/GenBank/DDBJ whole genome shotgun (WGS) entry which is preliminary data.</text>
</comment>
<keyword evidence="2" id="KW-1185">Reference proteome</keyword>
<reference evidence="1 2" key="1">
    <citation type="submission" date="2024-09" db="EMBL/GenBank/DDBJ databases">
        <authorList>
            <person name="Sun Q."/>
            <person name="Mori K."/>
        </authorList>
    </citation>
    <scope>NUCLEOTIDE SEQUENCE [LARGE SCALE GENOMIC DNA]</scope>
    <source>
        <strain evidence="1 2">KCTC 52403</strain>
    </source>
</reference>
<evidence type="ECO:0000313" key="1">
    <source>
        <dbReference type="EMBL" id="MFC0718573.1"/>
    </source>
</evidence>
<dbReference type="EMBL" id="JBHLTF010000032">
    <property type="protein sequence ID" value="MFC0718573.1"/>
    <property type="molecule type" value="Genomic_DNA"/>
</dbReference>
<accession>A0ABV6SYP8</accession>
<name>A0ABV6SYP8_9GAMM</name>
<dbReference type="RefSeq" id="WP_189495379.1">
    <property type="nucleotide sequence ID" value="NZ_BMZT01000003.1"/>
</dbReference>
<dbReference type="Proteomes" id="UP001589898">
    <property type="component" value="Unassembled WGS sequence"/>
</dbReference>
<organism evidence="1 2">
    <name type="scientific">Luteimonas padinae</name>
    <dbReference type="NCBI Taxonomy" id="1714359"/>
    <lineage>
        <taxon>Bacteria</taxon>
        <taxon>Pseudomonadati</taxon>
        <taxon>Pseudomonadota</taxon>
        <taxon>Gammaproteobacteria</taxon>
        <taxon>Lysobacterales</taxon>
        <taxon>Lysobacteraceae</taxon>
        <taxon>Luteimonas</taxon>
    </lineage>
</organism>